<dbReference type="AlphaFoldDB" id="A0A9J6BA29"/>
<evidence type="ECO:0000256" key="1">
    <source>
        <dbReference type="SAM" id="SignalP"/>
    </source>
</evidence>
<evidence type="ECO:0000313" key="3">
    <source>
        <dbReference type="Proteomes" id="UP001107558"/>
    </source>
</evidence>
<sequence>MNKFFVLFLVYWTPISTDDLLIDCSLIIKPIIHPRECCDFPLIWINDTTNARCMKECSNIKSNNEYKTENDYENDKCCFMRCLYSLQRILYKDYNDNIVRIDTNMLKTNFRKDQINRLSNEWMEIVAKSVDTCIDMYPPAYSRGHCLPIYFLNTMVCAYRENFLNCPIYGNDLERCKQLRQSVKYCRENTEVTIKDWDKFFF</sequence>
<organism evidence="2 3">
    <name type="scientific">Polypedilum vanderplanki</name>
    <name type="common">Sleeping chironomid midge</name>
    <dbReference type="NCBI Taxonomy" id="319348"/>
    <lineage>
        <taxon>Eukaryota</taxon>
        <taxon>Metazoa</taxon>
        <taxon>Ecdysozoa</taxon>
        <taxon>Arthropoda</taxon>
        <taxon>Hexapoda</taxon>
        <taxon>Insecta</taxon>
        <taxon>Pterygota</taxon>
        <taxon>Neoptera</taxon>
        <taxon>Endopterygota</taxon>
        <taxon>Diptera</taxon>
        <taxon>Nematocera</taxon>
        <taxon>Chironomoidea</taxon>
        <taxon>Chironomidae</taxon>
        <taxon>Chironominae</taxon>
        <taxon>Polypedilum</taxon>
        <taxon>Polypedilum</taxon>
    </lineage>
</organism>
<gene>
    <name evidence="2" type="ORF">PVAND_014402</name>
</gene>
<dbReference type="Proteomes" id="UP001107558">
    <property type="component" value="Chromosome 4"/>
</dbReference>
<accession>A0A9J6BA29</accession>
<dbReference type="EMBL" id="JADBJN010000004">
    <property type="protein sequence ID" value="KAG5666371.1"/>
    <property type="molecule type" value="Genomic_DNA"/>
</dbReference>
<protein>
    <recommendedName>
        <fullName evidence="4">Odorant-binding protein</fullName>
    </recommendedName>
</protein>
<name>A0A9J6BA29_POLVA</name>
<comment type="caution">
    <text evidence="2">The sequence shown here is derived from an EMBL/GenBank/DDBJ whole genome shotgun (WGS) entry which is preliminary data.</text>
</comment>
<dbReference type="OrthoDB" id="10523380at2759"/>
<evidence type="ECO:0008006" key="4">
    <source>
        <dbReference type="Google" id="ProtNLM"/>
    </source>
</evidence>
<keyword evidence="1" id="KW-0732">Signal</keyword>
<keyword evidence="3" id="KW-1185">Reference proteome</keyword>
<proteinExistence type="predicted"/>
<feature type="signal peptide" evidence="1">
    <location>
        <begin position="1"/>
        <end position="17"/>
    </location>
</feature>
<evidence type="ECO:0000313" key="2">
    <source>
        <dbReference type="EMBL" id="KAG5666371.1"/>
    </source>
</evidence>
<feature type="chain" id="PRO_5039920425" description="Odorant-binding protein" evidence="1">
    <location>
        <begin position="18"/>
        <end position="202"/>
    </location>
</feature>
<dbReference type="Gene3D" id="1.10.238.270">
    <property type="match status" value="1"/>
</dbReference>
<reference evidence="2" key="1">
    <citation type="submission" date="2021-03" db="EMBL/GenBank/DDBJ databases">
        <title>Chromosome level genome of the anhydrobiotic midge Polypedilum vanderplanki.</title>
        <authorList>
            <person name="Yoshida Y."/>
            <person name="Kikawada T."/>
            <person name="Gusev O."/>
        </authorList>
    </citation>
    <scope>NUCLEOTIDE SEQUENCE</scope>
    <source>
        <strain evidence="2">NIAS01</strain>
        <tissue evidence="2">Whole body or cell culture</tissue>
    </source>
</reference>